<protein>
    <submittedName>
        <fullName evidence="3">Histone acetyltransferase HPA2 and related acetyltransferases</fullName>
    </submittedName>
</protein>
<dbReference type="GO" id="GO:0016747">
    <property type="term" value="F:acyltransferase activity, transferring groups other than amino-acyl groups"/>
    <property type="evidence" value="ECO:0007669"/>
    <property type="project" value="InterPro"/>
</dbReference>
<dbReference type="AlphaFoldDB" id="A0A6J4NGK2"/>
<dbReference type="PROSITE" id="PS51186">
    <property type="entry name" value="GNAT"/>
    <property type="match status" value="1"/>
</dbReference>
<accession>A0A6J4NGK2</accession>
<name>A0A6J4NGK2_9ACTN</name>
<feature type="region of interest" description="Disordered" evidence="1">
    <location>
        <begin position="1"/>
        <end position="24"/>
    </location>
</feature>
<dbReference type="InterPro" id="IPR056935">
    <property type="entry name" value="Rv0428c-like_C"/>
</dbReference>
<gene>
    <name evidence="3" type="ORF">AVDCRST_MAG60-1194</name>
</gene>
<proteinExistence type="predicted"/>
<dbReference type="SUPFAM" id="SSF55729">
    <property type="entry name" value="Acyl-CoA N-acyltransferases (Nat)"/>
    <property type="match status" value="1"/>
</dbReference>
<evidence type="ECO:0000256" key="1">
    <source>
        <dbReference type="SAM" id="MobiDB-lite"/>
    </source>
</evidence>
<feature type="domain" description="N-acetyltransferase" evidence="2">
    <location>
        <begin position="180"/>
        <end position="309"/>
    </location>
</feature>
<reference evidence="3" key="1">
    <citation type="submission" date="2020-02" db="EMBL/GenBank/DDBJ databases">
        <authorList>
            <person name="Meier V. D."/>
        </authorList>
    </citation>
    <scope>NUCLEOTIDE SEQUENCE</scope>
    <source>
        <strain evidence="3">AVDCRST_MAG60</strain>
    </source>
</reference>
<dbReference type="Gene3D" id="3.40.630.30">
    <property type="match status" value="1"/>
</dbReference>
<evidence type="ECO:0000313" key="3">
    <source>
        <dbReference type="EMBL" id="CAA9385547.1"/>
    </source>
</evidence>
<dbReference type="Pfam" id="PF24553">
    <property type="entry name" value="Rv0428c_C"/>
    <property type="match status" value="1"/>
</dbReference>
<feature type="compositionally biased region" description="Basic and acidic residues" evidence="1">
    <location>
        <begin position="1"/>
        <end position="10"/>
    </location>
</feature>
<dbReference type="EMBL" id="CADCUN010000125">
    <property type="protein sequence ID" value="CAA9385547.1"/>
    <property type="molecule type" value="Genomic_DNA"/>
</dbReference>
<dbReference type="InterPro" id="IPR016181">
    <property type="entry name" value="Acyl_CoA_acyltransferase"/>
</dbReference>
<dbReference type="CDD" id="cd04301">
    <property type="entry name" value="NAT_SF"/>
    <property type="match status" value="1"/>
</dbReference>
<evidence type="ECO:0000259" key="2">
    <source>
        <dbReference type="PROSITE" id="PS51186"/>
    </source>
</evidence>
<dbReference type="InterPro" id="IPR000182">
    <property type="entry name" value="GNAT_dom"/>
</dbReference>
<organism evidence="3">
    <name type="scientific">uncultured Nocardioides sp</name>
    <dbReference type="NCBI Taxonomy" id="198441"/>
    <lineage>
        <taxon>Bacteria</taxon>
        <taxon>Bacillati</taxon>
        <taxon>Actinomycetota</taxon>
        <taxon>Actinomycetes</taxon>
        <taxon>Propionibacteriales</taxon>
        <taxon>Nocardioidaceae</taxon>
        <taxon>Nocardioides</taxon>
        <taxon>environmental samples</taxon>
    </lineage>
</organism>
<keyword evidence="3" id="KW-0808">Transferase</keyword>
<sequence length="309" mass="32741">MGDGDERGTSERPSPPSNAVGRHLLGPHVVGQRVVVRHLLPDGRANDVLGVCTSWGARTVVIRSDRGPVEIPVADVVTGKPVPPRPSVRHRVSAHDVELHVASLWPTLRSEPLGTWVLRSAPPLGGRLRRRANSALAMDDPGLPLAEAADRVRSYYVALGQDPLIQVAADGALEAALAPLGFSPLNSGDAHCQLAPVSKAQRAAGPAAGEGRLTEDGRRCRVEYGDSTVVARGEAALDGDWLGLHAILVDESHRRQGLGTRVVADLLDWGASLGATTAWLHVETGNDAGLAAYERLGFVTHHTNRYLVG</sequence>